<dbReference type="AlphaFoldDB" id="A0A8T8SMH5"/>
<evidence type="ECO:0000256" key="1">
    <source>
        <dbReference type="SAM" id="Phobius"/>
    </source>
</evidence>
<dbReference type="Proteomes" id="UP000077671">
    <property type="component" value="Unassembled WGS sequence"/>
</dbReference>
<keyword evidence="5" id="KW-1185">Reference proteome</keyword>
<protein>
    <submittedName>
        <fullName evidence="3">Uncharacterized protein</fullName>
    </submittedName>
</protein>
<feature type="transmembrane region" description="Helical" evidence="1">
    <location>
        <begin position="42"/>
        <end position="59"/>
    </location>
</feature>
<keyword evidence="1" id="KW-1133">Transmembrane helix</keyword>
<proteinExistence type="predicted"/>
<dbReference type="EMBL" id="LWDD02001919">
    <property type="protein sequence ID" value="KAE8243827.1"/>
    <property type="molecule type" value="Genomic_DNA"/>
</dbReference>
<dbReference type="EMBL" id="CAJHJG010000490">
    <property type="protein sequence ID" value="CAD6902948.1"/>
    <property type="molecule type" value="Genomic_DNA"/>
</dbReference>
<sequence length="160" mass="16690">VPIPESPHSPPVERAAARIYPEGVHLPSPSHTLVPRFKKKKALLIAGAAGAAAIAAPLVVPLAVIAAPFAALGGLGYGGYRLVKHFEHRDSGTSPTNGRRAVVTTTPAAETHRDPVRHEAADSINSAKPIALNVEYHQVVSKEPEKNARALATGAMSPEA</sequence>
<feature type="non-terminal residue" evidence="3">
    <location>
        <position position="1"/>
    </location>
</feature>
<evidence type="ECO:0000313" key="5">
    <source>
        <dbReference type="Proteomes" id="UP000836402"/>
    </source>
</evidence>
<evidence type="ECO:0000313" key="3">
    <source>
        <dbReference type="EMBL" id="KAE8243827.1"/>
    </source>
</evidence>
<reference evidence="3" key="2">
    <citation type="journal article" date="2019" name="IMA Fungus">
        <title>Genome sequencing and comparison of five Tilletia species to identify candidate genes for the detection of regulated species infecting wheat.</title>
        <authorList>
            <person name="Nguyen H.D.T."/>
            <person name="Sultana T."/>
            <person name="Kesanakurti P."/>
            <person name="Hambleton S."/>
        </authorList>
    </citation>
    <scope>NUCLEOTIDE SEQUENCE</scope>
    <source>
        <strain evidence="3">DAOMC 238032</strain>
    </source>
</reference>
<accession>A0A8T8SMH5</accession>
<gene>
    <name evidence="3" type="ORF">A4X03_0g7670</name>
    <name evidence="2" type="ORF">JKIAZH3_G6849</name>
</gene>
<dbReference type="Proteomes" id="UP000836402">
    <property type="component" value="Unassembled WGS sequence"/>
</dbReference>
<evidence type="ECO:0000313" key="4">
    <source>
        <dbReference type="Proteomes" id="UP000077671"/>
    </source>
</evidence>
<reference evidence="3" key="1">
    <citation type="submission" date="2016-04" db="EMBL/GenBank/DDBJ databases">
        <authorList>
            <person name="Nguyen H.D."/>
            <person name="Kesanakurti P."/>
            <person name="Cullis J."/>
            <person name="Levesque C.A."/>
            <person name="Hambleton S."/>
        </authorList>
    </citation>
    <scope>NUCLEOTIDE SEQUENCE</scope>
    <source>
        <strain evidence="3">DAOMC 238032</strain>
    </source>
</reference>
<keyword evidence="1" id="KW-0472">Membrane</keyword>
<organism evidence="3 4">
    <name type="scientific">Tilletia caries</name>
    <name type="common">wheat bunt fungus</name>
    <dbReference type="NCBI Taxonomy" id="13290"/>
    <lineage>
        <taxon>Eukaryota</taxon>
        <taxon>Fungi</taxon>
        <taxon>Dikarya</taxon>
        <taxon>Basidiomycota</taxon>
        <taxon>Ustilaginomycotina</taxon>
        <taxon>Exobasidiomycetes</taxon>
        <taxon>Tilletiales</taxon>
        <taxon>Tilletiaceae</taxon>
        <taxon>Tilletia</taxon>
    </lineage>
</organism>
<name>A0A8T8SMH5_9BASI</name>
<comment type="caution">
    <text evidence="3">The sequence shown here is derived from an EMBL/GenBank/DDBJ whole genome shotgun (WGS) entry which is preliminary data.</text>
</comment>
<evidence type="ECO:0000313" key="2">
    <source>
        <dbReference type="EMBL" id="CAD6902948.1"/>
    </source>
</evidence>
<reference evidence="2" key="3">
    <citation type="submission" date="2020-10" db="EMBL/GenBank/DDBJ databases">
        <authorList>
            <person name="Sedaghatjoo S."/>
        </authorList>
    </citation>
    <scope>NUCLEOTIDE SEQUENCE</scope>
    <source>
        <strain evidence="2">AZH3</strain>
    </source>
</reference>
<keyword evidence="1" id="KW-0812">Transmembrane</keyword>